<comment type="similarity">
    <text evidence="1">Belongs to the palA/RIM20 family.</text>
</comment>
<dbReference type="Gene3D" id="1.25.40.280">
    <property type="entry name" value="alix/aip1 like domains"/>
    <property type="match status" value="1"/>
</dbReference>
<name>A0A0C9WD70_9AGAM</name>
<evidence type="ECO:0000256" key="1">
    <source>
        <dbReference type="ARBA" id="ARBA00038154"/>
    </source>
</evidence>
<feature type="compositionally biased region" description="Basic and acidic residues" evidence="3">
    <location>
        <begin position="478"/>
        <end position="494"/>
    </location>
</feature>
<keyword evidence="2" id="KW-0175">Coiled coil</keyword>
<protein>
    <recommendedName>
        <fullName evidence="4">BRO1 domain-containing protein</fullName>
    </recommendedName>
</protein>
<accession>A0A0C9WD70</accession>
<evidence type="ECO:0000259" key="4">
    <source>
        <dbReference type="PROSITE" id="PS51180"/>
    </source>
</evidence>
<evidence type="ECO:0000313" key="5">
    <source>
        <dbReference type="EMBL" id="KIJ62786.1"/>
    </source>
</evidence>
<dbReference type="PANTHER" id="PTHR23030:SF39">
    <property type="entry name" value="PROGRAMMED CELL DEATH 6-INTERACTING PROTEIN"/>
    <property type="match status" value="1"/>
</dbReference>
<dbReference type="InterPro" id="IPR004328">
    <property type="entry name" value="BRO1_dom"/>
</dbReference>
<dbReference type="GO" id="GO:0005768">
    <property type="term" value="C:endosome"/>
    <property type="evidence" value="ECO:0007669"/>
    <property type="project" value="TreeGrafter"/>
</dbReference>
<organism evidence="5 6">
    <name type="scientific">Hydnomerulius pinastri MD-312</name>
    <dbReference type="NCBI Taxonomy" id="994086"/>
    <lineage>
        <taxon>Eukaryota</taxon>
        <taxon>Fungi</taxon>
        <taxon>Dikarya</taxon>
        <taxon>Basidiomycota</taxon>
        <taxon>Agaricomycotina</taxon>
        <taxon>Agaricomycetes</taxon>
        <taxon>Agaricomycetidae</taxon>
        <taxon>Boletales</taxon>
        <taxon>Boletales incertae sedis</taxon>
        <taxon>Leucogyrophana</taxon>
    </lineage>
</organism>
<dbReference type="PROSITE" id="PS51180">
    <property type="entry name" value="BRO1"/>
    <property type="match status" value="1"/>
</dbReference>
<feature type="compositionally biased region" description="Polar residues" evidence="3">
    <location>
        <begin position="761"/>
        <end position="770"/>
    </location>
</feature>
<dbReference type="OrthoDB" id="64867at2759"/>
<feature type="domain" description="BRO1" evidence="4">
    <location>
        <begin position="3"/>
        <end position="403"/>
    </location>
</feature>
<dbReference type="InterPro" id="IPR038499">
    <property type="entry name" value="BRO1_sf"/>
</dbReference>
<evidence type="ECO:0000313" key="6">
    <source>
        <dbReference type="Proteomes" id="UP000053820"/>
    </source>
</evidence>
<feature type="coiled-coil region" evidence="2">
    <location>
        <begin position="299"/>
        <end position="326"/>
    </location>
</feature>
<evidence type="ECO:0000256" key="2">
    <source>
        <dbReference type="SAM" id="Coils"/>
    </source>
</evidence>
<dbReference type="Gene3D" id="1.20.120.560">
    <property type="entry name" value="alix/aip1 in complex with the ypdl late domain"/>
    <property type="match status" value="1"/>
</dbReference>
<dbReference type="Gene3D" id="1.20.140.50">
    <property type="entry name" value="alix/aip1 like domains"/>
    <property type="match status" value="1"/>
</dbReference>
<dbReference type="Pfam" id="PF13949">
    <property type="entry name" value="ALIX_LYPXL_bnd"/>
    <property type="match status" value="1"/>
</dbReference>
<dbReference type="EMBL" id="KN839853">
    <property type="protein sequence ID" value="KIJ62786.1"/>
    <property type="molecule type" value="Genomic_DNA"/>
</dbReference>
<dbReference type="Pfam" id="PF03097">
    <property type="entry name" value="BRO1"/>
    <property type="match status" value="1"/>
</dbReference>
<evidence type="ECO:0000256" key="3">
    <source>
        <dbReference type="SAM" id="MobiDB-lite"/>
    </source>
</evidence>
<dbReference type="HOGENOM" id="CLU_007181_2_1_1"/>
<dbReference type="Proteomes" id="UP000053820">
    <property type="component" value="Unassembled WGS sequence"/>
</dbReference>
<dbReference type="AlphaFoldDB" id="A0A0C9WD70"/>
<gene>
    <name evidence="5" type="ORF">HYDPIDRAFT_182503</name>
</gene>
<reference evidence="5 6" key="1">
    <citation type="submission" date="2014-04" db="EMBL/GenBank/DDBJ databases">
        <title>Evolutionary Origins and Diversification of the Mycorrhizal Mutualists.</title>
        <authorList>
            <consortium name="DOE Joint Genome Institute"/>
            <consortium name="Mycorrhizal Genomics Consortium"/>
            <person name="Kohler A."/>
            <person name="Kuo A."/>
            <person name="Nagy L.G."/>
            <person name="Floudas D."/>
            <person name="Copeland A."/>
            <person name="Barry K.W."/>
            <person name="Cichocki N."/>
            <person name="Veneault-Fourrey C."/>
            <person name="LaButti K."/>
            <person name="Lindquist E.A."/>
            <person name="Lipzen A."/>
            <person name="Lundell T."/>
            <person name="Morin E."/>
            <person name="Murat C."/>
            <person name="Riley R."/>
            <person name="Ohm R."/>
            <person name="Sun H."/>
            <person name="Tunlid A."/>
            <person name="Henrissat B."/>
            <person name="Grigoriev I.V."/>
            <person name="Hibbett D.S."/>
            <person name="Martin F."/>
        </authorList>
    </citation>
    <scope>NUCLEOTIDE SEQUENCE [LARGE SCALE GENOMIC DNA]</scope>
    <source>
        <strain evidence="5 6">MD-312</strain>
    </source>
</reference>
<proteinExistence type="inferred from homology"/>
<dbReference type="PANTHER" id="PTHR23030">
    <property type="entry name" value="PCD6 INTERACTING PROTEIN-RELATED"/>
    <property type="match status" value="1"/>
</dbReference>
<dbReference type="CDD" id="cd09241">
    <property type="entry name" value="BRO1_ScRim20-like"/>
    <property type="match status" value="1"/>
</dbReference>
<sequence length="799" mass="89782">MPNILIIPFKKTYATPIRDKARDYIQNQTEDHPDAYKSDIAQWETLRAACTTSSVRNDTISAFLSYHAQLLFVLTKLPPDINLEFSYAHAFSPPASIPITLRSLAFERAAILFNLSALYSQLAASEDRSNQDGLKRSSAYYQNGAGTFAFLQSSALPKLKLSAEAEERPWDLSEPLIKSLEWLMLAQAQECAWQRAVSDHYKNGLIAKLAAGVASLYTSALGSIQSASAEISDKLPPSWVAHLETKQWHFRAAAQYRKSIDELEANRYGNELRRLIDAEAEAKRAYNLAKRGAVAPPVMQDVKSLLDVLQKNLARAERDNDLIYHQDVPPSSAIAPVQEVVVVQSNVPSGLSDPKSVVGNDNLLFGDMLGWGAREAVNLYNDNKQSLVKERISDVAEELDDEVDRTLRSLNLPSALEALERPIGLPPSLLKKAGEVRSEQGPERIETYLDDVERLGRRAMSILDEAMDVLDSEASEDEAARKEMPISRPPSHEVNHELVQKQERYRSILIEAAKSDEVVRQKWEEWENAIVELTRDEEQLDALVPSSTVSVIGKMPSASNRTQTHARALRGLLESLDDIRHNRSELVSRAHRRAEVDDIRSRIMTAAGNFERGVEVNPASFADVSDEELAKYDKFIQSLAEGQKKQEELLDAIKSTNEQFLMSRKEDTSVKEREHALQYLDLAYAKYREITRNLEEGRKFYNEMANILARFKEACRQWSSARSQEAQSLYRSFSSLSIQETDPVNRGGLEHRPELPEPPSRQKQTASLPSLESADWETEELPPPPPPGRGAKSPKKSRQ</sequence>
<keyword evidence="6" id="KW-1185">Reference proteome</keyword>
<dbReference type="InterPro" id="IPR025304">
    <property type="entry name" value="ALIX_V_dom"/>
</dbReference>
<dbReference type="SMART" id="SM01041">
    <property type="entry name" value="BRO1"/>
    <property type="match status" value="1"/>
</dbReference>
<feature type="region of interest" description="Disordered" evidence="3">
    <location>
        <begin position="740"/>
        <end position="799"/>
    </location>
</feature>
<feature type="region of interest" description="Disordered" evidence="3">
    <location>
        <begin position="475"/>
        <end position="494"/>
    </location>
</feature>